<dbReference type="GO" id="GO:0005524">
    <property type="term" value="F:ATP binding"/>
    <property type="evidence" value="ECO:0007669"/>
    <property type="project" value="UniProtKB-KW"/>
</dbReference>
<comment type="subcellular location">
    <subcellularLocation>
        <location evidence="3">Cytoplasm</location>
    </subcellularLocation>
</comment>
<dbReference type="SUPFAM" id="SSF52374">
    <property type="entry name" value="Nucleotidylyl transferase"/>
    <property type="match status" value="1"/>
</dbReference>
<name>A0AAJ5EDQ8_9ENTE</name>
<evidence type="ECO:0000256" key="3">
    <source>
        <dbReference type="HAMAP-Rule" id="MF_01539"/>
    </source>
</evidence>
<keyword evidence="3" id="KW-0694">RNA-binding</keyword>
<dbReference type="EC" id="6.3.4.-" evidence="3"/>
<dbReference type="Pfam" id="PF05636">
    <property type="entry name" value="HIGH_NTase1"/>
    <property type="match status" value="1"/>
</dbReference>
<keyword evidence="3" id="KW-0820">tRNA-binding</keyword>
<dbReference type="Gene3D" id="3.40.50.620">
    <property type="entry name" value="HUPs"/>
    <property type="match status" value="1"/>
</dbReference>
<protein>
    <recommendedName>
        <fullName evidence="3">tRNA(Met) cytidine acetate ligase</fullName>
        <ecNumber evidence="3">6.3.4.-</ecNumber>
    </recommendedName>
</protein>
<dbReference type="NCBIfam" id="NF010191">
    <property type="entry name" value="PRK13670.1"/>
    <property type="match status" value="1"/>
</dbReference>
<accession>A0AAJ5EDQ8</accession>
<dbReference type="InterPro" id="IPR014729">
    <property type="entry name" value="Rossmann-like_a/b/a_fold"/>
</dbReference>
<dbReference type="EMBL" id="SRHU01000024">
    <property type="protein sequence ID" value="TFZ40541.1"/>
    <property type="molecule type" value="Genomic_DNA"/>
</dbReference>
<dbReference type="EMBL" id="CP038865">
    <property type="protein sequence ID" value="QCA28652.1"/>
    <property type="molecule type" value="Genomic_DNA"/>
</dbReference>
<feature type="binding site" evidence="3">
    <location>
        <position position="161"/>
    </location>
    <ligand>
        <name>ATP</name>
        <dbReference type="ChEBI" id="CHEBI:30616"/>
    </ligand>
</feature>
<keyword evidence="3" id="KW-0547">Nucleotide-binding</keyword>
<feature type="binding site" evidence="3">
    <location>
        <position position="101"/>
    </location>
    <ligand>
        <name>ATP</name>
        <dbReference type="ChEBI" id="CHEBI:30616"/>
    </ligand>
</feature>
<dbReference type="PANTHER" id="PTHR37825">
    <property type="entry name" value="TRNA(MET) CYTIDINE ACETATE LIGASE"/>
    <property type="match status" value="1"/>
</dbReference>
<dbReference type="GO" id="GO:0000049">
    <property type="term" value="F:tRNA binding"/>
    <property type="evidence" value="ECO:0007669"/>
    <property type="project" value="UniProtKB-KW"/>
</dbReference>
<dbReference type="InterPro" id="IPR008513">
    <property type="entry name" value="tRNA(Met)_cyd_acetate_ligase"/>
</dbReference>
<comment type="function">
    <text evidence="3">Catalyzes the formation of N(4)-acetylcytidine (ac(4)C) at the wobble position of elongator tRNA(Met), using acetate and ATP as substrates. First activates an acetate ion to form acetyladenylate (Ac-AMP) and then transfers the acetyl group to tRNA to form ac(4)C34.</text>
</comment>
<comment type="catalytic activity">
    <reaction evidence="3">
        <text>cytidine(34) in elongator tRNA(Met) + acetate + ATP = N(4)-acetylcytidine(34) in elongator tRNA(Met) + AMP + diphosphate</text>
        <dbReference type="Rhea" id="RHEA:58144"/>
        <dbReference type="Rhea" id="RHEA-COMP:10693"/>
        <dbReference type="Rhea" id="RHEA-COMP:10694"/>
        <dbReference type="ChEBI" id="CHEBI:30089"/>
        <dbReference type="ChEBI" id="CHEBI:30616"/>
        <dbReference type="ChEBI" id="CHEBI:33019"/>
        <dbReference type="ChEBI" id="CHEBI:74900"/>
        <dbReference type="ChEBI" id="CHEBI:82748"/>
        <dbReference type="ChEBI" id="CHEBI:456215"/>
    </reaction>
</comment>
<comment type="similarity">
    <text evidence="3">Belongs to the TmcAL family.</text>
</comment>
<keyword evidence="6" id="KW-1185">Reference proteome</keyword>
<evidence type="ECO:0000256" key="2">
    <source>
        <dbReference type="ARBA" id="ARBA00022694"/>
    </source>
</evidence>
<sequence length="395" mass="45496">MKSCGIIAEYNPFHNGHEYQIKQARQYSKAEAIIVVMSGNFLQRGEPAIIDKWQRAALALEYGADLVVELPFAYAVQAADYFAEGGIKLLHALGVEALSFGTDYEGLMDYHAFAQFQLENESAINRAFKAIQNNGMSYPQQMTDVYRQLFPEMCLDFSSPNHILGMSYAKENIKYTKPMTLIPITRYQSSHNDTSINEQSFASGTAIRKLTLDGELSGIKHVLPNNTYDILRTETLVSWENLWPLLKYQLTVLSTDQLARLYQVTQGIEYRLKEAVRQATSFAEFVSQVKTKRFTWTRIQRLCTYLLLNVNEEEITEARKQPYVRILGFNDVGQQLIKERKKSCEIPIITNINKKNESLLRLDIRAGQIYQMAKNDRKEQDYYQSPIRKQQINTF</sequence>
<evidence type="ECO:0000313" key="6">
    <source>
        <dbReference type="Proteomes" id="UP000296883"/>
    </source>
</evidence>
<organism evidence="5 7">
    <name type="scientific">Vagococcus xieshaowenii</name>
    <dbReference type="NCBI Taxonomy" id="2562451"/>
    <lineage>
        <taxon>Bacteria</taxon>
        <taxon>Bacillati</taxon>
        <taxon>Bacillota</taxon>
        <taxon>Bacilli</taxon>
        <taxon>Lactobacillales</taxon>
        <taxon>Enterococcaceae</taxon>
        <taxon>Vagococcus</taxon>
    </lineage>
</organism>
<dbReference type="Proteomes" id="UP000296883">
    <property type="component" value="Chromosome"/>
</dbReference>
<dbReference type="AlphaFoldDB" id="A0AAJ5EDQ8"/>
<dbReference type="GO" id="GO:0006400">
    <property type="term" value="P:tRNA modification"/>
    <property type="evidence" value="ECO:0007669"/>
    <property type="project" value="UniProtKB-UniRule"/>
</dbReference>
<evidence type="ECO:0000313" key="5">
    <source>
        <dbReference type="EMBL" id="TFZ40541.1"/>
    </source>
</evidence>
<keyword evidence="3" id="KW-0067">ATP-binding</keyword>
<dbReference type="HAMAP" id="MF_01539">
    <property type="entry name" value="TmcAL"/>
    <property type="match status" value="1"/>
</dbReference>
<evidence type="ECO:0000256" key="1">
    <source>
        <dbReference type="ARBA" id="ARBA00022598"/>
    </source>
</evidence>
<evidence type="ECO:0000313" key="4">
    <source>
        <dbReference type="EMBL" id="QCA28652.1"/>
    </source>
</evidence>
<dbReference type="RefSeq" id="WP_135254746.1">
    <property type="nucleotide sequence ID" value="NZ_CP038865.1"/>
</dbReference>
<dbReference type="GO" id="GO:0016879">
    <property type="term" value="F:ligase activity, forming carbon-nitrogen bonds"/>
    <property type="evidence" value="ECO:0007669"/>
    <property type="project" value="UniProtKB-UniRule"/>
</dbReference>
<reference evidence="5 7" key="1">
    <citation type="submission" date="2019-03" db="EMBL/GenBank/DDBJ databases">
        <title>Vagococcus sp. was isolated fron gut of Carduelis flavirostris.</title>
        <authorList>
            <person name="Ge Y."/>
        </authorList>
    </citation>
    <scope>NUCLEOTIDE SEQUENCE [LARGE SCALE GENOMIC DNA]</scope>
    <source>
        <strain evidence="5 7">CF-210</strain>
    </source>
</reference>
<keyword evidence="1 3" id="KW-0436">Ligase</keyword>
<keyword evidence="3" id="KW-0963">Cytoplasm</keyword>
<reference evidence="4 6" key="2">
    <citation type="journal article" date="2020" name="Int. J. Syst. Evol. Microbiol.">
        <title>Vagococcus xieshaowenii sp. nov., isolated from snow finch (Montifringilla taczanowskii) cloacal content.</title>
        <authorList>
            <person name="Ge Y."/>
            <person name="Yang J."/>
            <person name="Lai X.H."/>
            <person name="Zhang G."/>
            <person name="Jin D."/>
            <person name="Lu S."/>
            <person name="Wang B."/>
            <person name="Huang Y."/>
            <person name="Huang Y."/>
            <person name="Ren Z."/>
            <person name="Zhang X."/>
            <person name="Xu J."/>
        </authorList>
    </citation>
    <scope>NUCLEOTIDE SEQUENCE [LARGE SCALE GENOMIC DNA]</scope>
    <source>
        <strain evidence="6">personal::cf-49</strain>
        <strain evidence="4">Personal::cf-49</strain>
    </source>
</reference>
<dbReference type="PANTHER" id="PTHR37825:SF1">
    <property type="entry name" value="TRNA(MET) CYTIDINE ACETATE LIGASE"/>
    <property type="match status" value="1"/>
</dbReference>
<feature type="binding site" evidence="3">
    <location>
        <position position="186"/>
    </location>
    <ligand>
        <name>ATP</name>
        <dbReference type="ChEBI" id="CHEBI:30616"/>
    </ligand>
</feature>
<proteinExistence type="inferred from homology"/>
<evidence type="ECO:0000313" key="7">
    <source>
        <dbReference type="Proteomes" id="UP000297725"/>
    </source>
</evidence>
<gene>
    <name evidence="3" type="primary">tmcAL</name>
    <name evidence="5" type="ORF">E4031_07070</name>
    <name evidence="4" type="ORF">E4Z98_04705</name>
</gene>
<dbReference type="GO" id="GO:0005737">
    <property type="term" value="C:cytoplasm"/>
    <property type="evidence" value="ECO:0007669"/>
    <property type="project" value="UniProtKB-SubCell"/>
</dbReference>
<dbReference type="Proteomes" id="UP000297725">
    <property type="component" value="Unassembled WGS sequence"/>
</dbReference>
<comment type="caution">
    <text evidence="3">Lacks conserved residue(s) required for the propagation of feature annotation.</text>
</comment>
<feature type="binding site" evidence="3">
    <location>
        <begin position="7"/>
        <end position="20"/>
    </location>
    <ligand>
        <name>ATP</name>
        <dbReference type="ChEBI" id="CHEBI:30616"/>
    </ligand>
</feature>
<keyword evidence="2 3" id="KW-0819">tRNA processing</keyword>